<feature type="transmembrane region" description="Helical" evidence="8">
    <location>
        <begin position="79"/>
        <end position="103"/>
    </location>
</feature>
<keyword evidence="4" id="KW-1003">Cell membrane</keyword>
<evidence type="ECO:0000256" key="6">
    <source>
        <dbReference type="ARBA" id="ARBA00022989"/>
    </source>
</evidence>
<reference evidence="10" key="1">
    <citation type="submission" date="2016-01" db="EMBL/GenBank/DDBJ databases">
        <authorList>
            <person name="Mitreva M."/>
            <person name="Pepin K.H."/>
            <person name="Mihindukulasuriya K.A."/>
            <person name="Fulton R."/>
            <person name="Fronick C."/>
            <person name="O'Laughlin M."/>
            <person name="Miner T."/>
            <person name="Herter B."/>
            <person name="Rosa B.A."/>
            <person name="Cordes M."/>
            <person name="Tomlinson C."/>
            <person name="Wollam A."/>
            <person name="Palsikar V.B."/>
            <person name="Mardis E.R."/>
            <person name="Wilson R.K."/>
        </authorList>
    </citation>
    <scope>NUCLEOTIDE SEQUENCE [LARGE SCALE GENOMIC DNA]</scope>
    <source>
        <strain evidence="10">MJR8151</strain>
    </source>
</reference>
<feature type="transmembrane region" description="Helical" evidence="8">
    <location>
        <begin position="12"/>
        <end position="28"/>
    </location>
</feature>
<keyword evidence="3" id="KW-0813">Transport</keyword>
<feature type="transmembrane region" description="Helical" evidence="8">
    <location>
        <begin position="345"/>
        <end position="365"/>
    </location>
</feature>
<comment type="similarity">
    <text evidence="2">Belongs to the autoinducer-2 exporter (AI-2E) (TC 2.A.86) family.</text>
</comment>
<keyword evidence="5 8" id="KW-0812">Transmembrane</keyword>
<evidence type="ECO:0000313" key="9">
    <source>
        <dbReference type="EMBL" id="KWZ78625.1"/>
    </source>
</evidence>
<feature type="transmembrane region" description="Helical" evidence="8">
    <location>
        <begin position="279"/>
        <end position="306"/>
    </location>
</feature>
<feature type="transmembrane region" description="Helical" evidence="8">
    <location>
        <begin position="318"/>
        <end position="339"/>
    </location>
</feature>
<keyword evidence="7 8" id="KW-0472">Membrane</keyword>
<evidence type="ECO:0000256" key="8">
    <source>
        <dbReference type="SAM" id="Phobius"/>
    </source>
</evidence>
<sequence length="402" mass="45849">MGKLDKKSEDLLRVICYGIILFFAFWYFPVIKKLLVQVVGVMEPFIIGGMIAYVVSIPMNFFERKLEEYFPNEKYKKKFAGFSLGISWILIICALILFLNILIPRIITVIFSFFNRWPEFIRETYDTLNNHSLTRPYADKFYDYVNSFGWYEVRNAVMNFISGKKTDLFSFTTGILNSVGSSIFTIFTIIVFSIFVLVYKNMLKTNGTRIMYAILSEKKADYLNKVFSLSYNTFKDYIFSRLIAVVTLSGLTFLGMFIMKIPNAGIISLFVGVSDLIPIFGPITGAGLSAVIIFLESPIKALIFVIYDVIIQQIQENIIYPAIAGEKIGLPAVWVLASITIGGSLFGIWGMLIGIPVASVIYTLFHEFIDNKLKEKNISDEMIEIKKNKQYTIEDIDTHEVD</sequence>
<evidence type="ECO:0000256" key="7">
    <source>
        <dbReference type="ARBA" id="ARBA00023136"/>
    </source>
</evidence>
<dbReference type="OrthoDB" id="9793390at2"/>
<dbReference type="PATRIC" id="fig|33036.3.peg.634"/>
<feature type="transmembrane region" description="Helical" evidence="8">
    <location>
        <begin position="175"/>
        <end position="199"/>
    </location>
</feature>
<protein>
    <submittedName>
        <fullName evidence="9">Putative ATP synthase F0, A subunit</fullName>
    </submittedName>
</protein>
<dbReference type="PANTHER" id="PTHR21716">
    <property type="entry name" value="TRANSMEMBRANE PROTEIN"/>
    <property type="match status" value="1"/>
</dbReference>
<keyword evidence="10" id="KW-1185">Reference proteome</keyword>
<feature type="transmembrane region" description="Helical" evidence="8">
    <location>
        <begin position="34"/>
        <end position="58"/>
    </location>
</feature>
<dbReference type="InterPro" id="IPR002549">
    <property type="entry name" value="AI-2E-like"/>
</dbReference>
<name>A0A133KGF6_9FIRM</name>
<comment type="subcellular location">
    <subcellularLocation>
        <location evidence="1">Cell membrane</location>
        <topology evidence="1">Multi-pass membrane protein</topology>
    </subcellularLocation>
</comment>
<proteinExistence type="inferred from homology"/>
<evidence type="ECO:0000256" key="5">
    <source>
        <dbReference type="ARBA" id="ARBA00022692"/>
    </source>
</evidence>
<accession>A0A133KGF6</accession>
<feature type="transmembrane region" description="Helical" evidence="8">
    <location>
        <begin position="238"/>
        <end position="259"/>
    </location>
</feature>
<evidence type="ECO:0000256" key="4">
    <source>
        <dbReference type="ARBA" id="ARBA00022475"/>
    </source>
</evidence>
<evidence type="ECO:0000256" key="1">
    <source>
        <dbReference type="ARBA" id="ARBA00004651"/>
    </source>
</evidence>
<gene>
    <name evidence="9" type="ORF">HMPREF3200_00637</name>
</gene>
<dbReference type="STRING" id="33036.HMPREF3200_00637"/>
<dbReference type="PANTHER" id="PTHR21716:SF53">
    <property type="entry name" value="PERMEASE PERM-RELATED"/>
    <property type="match status" value="1"/>
</dbReference>
<dbReference type="Pfam" id="PF01594">
    <property type="entry name" value="AI-2E_transport"/>
    <property type="match status" value="1"/>
</dbReference>
<dbReference type="Proteomes" id="UP000070383">
    <property type="component" value="Unassembled WGS sequence"/>
</dbReference>
<dbReference type="GO" id="GO:0005886">
    <property type="term" value="C:plasma membrane"/>
    <property type="evidence" value="ECO:0007669"/>
    <property type="project" value="UniProtKB-SubCell"/>
</dbReference>
<organism evidence="9 10">
    <name type="scientific">Anaerococcus tetradius</name>
    <dbReference type="NCBI Taxonomy" id="33036"/>
    <lineage>
        <taxon>Bacteria</taxon>
        <taxon>Bacillati</taxon>
        <taxon>Bacillota</taxon>
        <taxon>Tissierellia</taxon>
        <taxon>Tissierellales</taxon>
        <taxon>Peptoniphilaceae</taxon>
        <taxon>Anaerococcus</taxon>
    </lineage>
</organism>
<dbReference type="AlphaFoldDB" id="A0A133KGF6"/>
<evidence type="ECO:0000313" key="10">
    <source>
        <dbReference type="Proteomes" id="UP000070383"/>
    </source>
</evidence>
<comment type="caution">
    <text evidence="9">The sequence shown here is derived from an EMBL/GenBank/DDBJ whole genome shotgun (WGS) entry which is preliminary data.</text>
</comment>
<keyword evidence="6 8" id="KW-1133">Transmembrane helix</keyword>
<dbReference type="EMBL" id="LRPM01000022">
    <property type="protein sequence ID" value="KWZ78625.1"/>
    <property type="molecule type" value="Genomic_DNA"/>
</dbReference>
<evidence type="ECO:0000256" key="3">
    <source>
        <dbReference type="ARBA" id="ARBA00022448"/>
    </source>
</evidence>
<dbReference type="GO" id="GO:0055085">
    <property type="term" value="P:transmembrane transport"/>
    <property type="evidence" value="ECO:0007669"/>
    <property type="project" value="TreeGrafter"/>
</dbReference>
<dbReference type="RefSeq" id="WP_060929157.1">
    <property type="nucleotide sequence ID" value="NZ_CAMPUE010000018.1"/>
</dbReference>
<evidence type="ECO:0000256" key="2">
    <source>
        <dbReference type="ARBA" id="ARBA00009773"/>
    </source>
</evidence>